<proteinExistence type="predicted"/>
<reference evidence="1" key="1">
    <citation type="submission" date="2014-11" db="EMBL/GenBank/DDBJ databases">
        <authorList>
            <person name="Amaro Gonzalez C."/>
        </authorList>
    </citation>
    <scope>NUCLEOTIDE SEQUENCE</scope>
</reference>
<accession>A0A0E9UIG3</accession>
<evidence type="ECO:0000313" key="1">
    <source>
        <dbReference type="EMBL" id="JAH65532.1"/>
    </source>
</evidence>
<organism evidence="1">
    <name type="scientific">Anguilla anguilla</name>
    <name type="common">European freshwater eel</name>
    <name type="synonym">Muraena anguilla</name>
    <dbReference type="NCBI Taxonomy" id="7936"/>
    <lineage>
        <taxon>Eukaryota</taxon>
        <taxon>Metazoa</taxon>
        <taxon>Chordata</taxon>
        <taxon>Craniata</taxon>
        <taxon>Vertebrata</taxon>
        <taxon>Euteleostomi</taxon>
        <taxon>Actinopterygii</taxon>
        <taxon>Neopterygii</taxon>
        <taxon>Teleostei</taxon>
        <taxon>Anguilliformes</taxon>
        <taxon>Anguillidae</taxon>
        <taxon>Anguilla</taxon>
    </lineage>
</organism>
<sequence>MQGEATSTLLLPHTVRKIVKEKKKNPAMAVQEVQSL</sequence>
<dbReference type="AlphaFoldDB" id="A0A0E9UIG3"/>
<reference evidence="1" key="2">
    <citation type="journal article" date="2015" name="Fish Shellfish Immunol.">
        <title>Early steps in the European eel (Anguilla anguilla)-Vibrio vulnificus interaction in the gills: Role of the RtxA13 toxin.</title>
        <authorList>
            <person name="Callol A."/>
            <person name="Pajuelo D."/>
            <person name="Ebbesson L."/>
            <person name="Teles M."/>
            <person name="MacKenzie S."/>
            <person name="Amaro C."/>
        </authorList>
    </citation>
    <scope>NUCLEOTIDE SEQUENCE</scope>
</reference>
<name>A0A0E9UIG3_ANGAN</name>
<dbReference type="EMBL" id="GBXM01043045">
    <property type="protein sequence ID" value="JAH65532.1"/>
    <property type="molecule type" value="Transcribed_RNA"/>
</dbReference>
<protein>
    <submittedName>
        <fullName evidence="1">Uncharacterized protein</fullName>
    </submittedName>
</protein>